<dbReference type="AlphaFoldDB" id="X0ZS02"/>
<comment type="caution">
    <text evidence="1">The sequence shown here is derived from an EMBL/GenBank/DDBJ whole genome shotgun (WGS) entry which is preliminary data.</text>
</comment>
<accession>X0ZS02</accession>
<dbReference type="EMBL" id="BART01001699">
    <property type="protein sequence ID" value="GAG72540.1"/>
    <property type="molecule type" value="Genomic_DNA"/>
</dbReference>
<proteinExistence type="predicted"/>
<protein>
    <submittedName>
        <fullName evidence="1">Uncharacterized protein</fullName>
    </submittedName>
</protein>
<evidence type="ECO:0000313" key="1">
    <source>
        <dbReference type="EMBL" id="GAG72540.1"/>
    </source>
</evidence>
<name>X0ZS02_9ZZZZ</name>
<organism evidence="1">
    <name type="scientific">marine sediment metagenome</name>
    <dbReference type="NCBI Taxonomy" id="412755"/>
    <lineage>
        <taxon>unclassified sequences</taxon>
        <taxon>metagenomes</taxon>
        <taxon>ecological metagenomes</taxon>
    </lineage>
</organism>
<reference evidence="1" key="1">
    <citation type="journal article" date="2014" name="Front. Microbiol.">
        <title>High frequency of phylogenetically diverse reductive dehalogenase-homologous genes in deep subseafloor sedimentary metagenomes.</title>
        <authorList>
            <person name="Kawai M."/>
            <person name="Futagami T."/>
            <person name="Toyoda A."/>
            <person name="Takaki Y."/>
            <person name="Nishi S."/>
            <person name="Hori S."/>
            <person name="Arai W."/>
            <person name="Tsubouchi T."/>
            <person name="Morono Y."/>
            <person name="Uchiyama I."/>
            <person name="Ito T."/>
            <person name="Fujiyama A."/>
            <person name="Inagaki F."/>
            <person name="Takami H."/>
        </authorList>
    </citation>
    <scope>NUCLEOTIDE SEQUENCE</scope>
    <source>
        <strain evidence="1">Expedition CK06-06</strain>
    </source>
</reference>
<gene>
    <name evidence="1" type="ORF">S01H4_05750</name>
</gene>
<feature type="non-terminal residue" evidence="1">
    <location>
        <position position="1"/>
    </location>
</feature>
<sequence length="444" mass="47611">FDAFLKWDNLNQTDPAFMWGVVCGSDGVASGNIIICEKADETTDFGHAETPNPTIILQSADATSPSDFLKQFHDQTDAQFDWGSGDFKIGASAVGDITHFEDGDIAGDADGKSWILHRKSSADGNHYFQIYIDQYGEGEINFDGASIFRKEDGMLSFGRSGSGGIQYFAYDSGNPVIKQNGYITADTSRKFIQWQVSNGTDWFELTREDANILGFDIQMPLKTDDLEVGGSLEISAVADPKYTLLDSGSPADEEIGGISGQYVSGADGSEYSNTSLDYMNDGTRTAGVTVDSNGATIEGNIIFGENSFKLDPDLSTYGKWSGITIAGVSGVTTLAVGDLCYLNADDSRWELVDANLSDGYDKMLGICVLAGADGAVTEMLIYGVIASTLFPTFTVGSPAYMSETAGDITETAPTTTDSAVRVMGHARSATDFLFNPSNDYYTHI</sequence>